<keyword evidence="7" id="KW-0139">CF(1)</keyword>
<dbReference type="Proteomes" id="UP000823636">
    <property type="component" value="Unassembled WGS sequence"/>
</dbReference>
<dbReference type="GO" id="GO:0005886">
    <property type="term" value="C:plasma membrane"/>
    <property type="evidence" value="ECO:0007669"/>
    <property type="project" value="UniProtKB-SubCell"/>
</dbReference>
<dbReference type="EMBL" id="JADIMW010000085">
    <property type="protein sequence ID" value="MBO8438929.1"/>
    <property type="molecule type" value="Genomic_DNA"/>
</dbReference>
<dbReference type="Gene3D" id="1.10.520.20">
    <property type="entry name" value="N-terminal domain of the delta subunit of the F1F0-ATP synthase"/>
    <property type="match status" value="1"/>
</dbReference>
<dbReference type="GO" id="GO:0046933">
    <property type="term" value="F:proton-transporting ATP synthase activity, rotational mechanism"/>
    <property type="evidence" value="ECO:0007669"/>
    <property type="project" value="UniProtKB-UniRule"/>
</dbReference>
<keyword evidence="7" id="KW-1003">Cell membrane</keyword>
<comment type="caution">
    <text evidence="8">The sequence shown here is derived from an EMBL/GenBank/DDBJ whole genome shotgun (WGS) entry which is preliminary data.</text>
</comment>
<protein>
    <recommendedName>
        <fullName evidence="7">ATP synthase subunit delta</fullName>
    </recommendedName>
    <alternativeName>
        <fullName evidence="7">ATP synthase F(1) sector subunit delta</fullName>
    </alternativeName>
    <alternativeName>
        <fullName evidence="7">F-type ATPase subunit delta</fullName>
        <shortName evidence="7">F-ATPase subunit delta</shortName>
    </alternativeName>
</protein>
<evidence type="ECO:0000256" key="6">
    <source>
        <dbReference type="ARBA" id="ARBA00023310"/>
    </source>
</evidence>
<comment type="similarity">
    <text evidence="7">Belongs to the ATPase delta chain family.</text>
</comment>
<dbReference type="NCBIfam" id="TIGR01145">
    <property type="entry name" value="ATP_synt_delta"/>
    <property type="match status" value="1"/>
</dbReference>
<dbReference type="PANTHER" id="PTHR11910">
    <property type="entry name" value="ATP SYNTHASE DELTA CHAIN"/>
    <property type="match status" value="1"/>
</dbReference>
<reference evidence="8" key="1">
    <citation type="submission" date="2020-10" db="EMBL/GenBank/DDBJ databases">
        <authorList>
            <person name="Gilroy R."/>
        </authorList>
    </citation>
    <scope>NUCLEOTIDE SEQUENCE</scope>
    <source>
        <strain evidence="8">G3-4614</strain>
    </source>
</reference>
<gene>
    <name evidence="7 8" type="primary">atpH</name>
    <name evidence="8" type="ORF">IAC54_08570</name>
</gene>
<reference evidence="8" key="2">
    <citation type="journal article" date="2021" name="PeerJ">
        <title>Extensive microbial diversity within the chicken gut microbiome revealed by metagenomics and culture.</title>
        <authorList>
            <person name="Gilroy R."/>
            <person name="Ravi A."/>
            <person name="Getino M."/>
            <person name="Pursley I."/>
            <person name="Horton D.L."/>
            <person name="Alikhan N.F."/>
            <person name="Baker D."/>
            <person name="Gharbi K."/>
            <person name="Hall N."/>
            <person name="Watson M."/>
            <person name="Adriaenssens E.M."/>
            <person name="Foster-Nyarko E."/>
            <person name="Jarju S."/>
            <person name="Secka A."/>
            <person name="Antonio M."/>
            <person name="Oren A."/>
            <person name="Chaudhuri R.R."/>
            <person name="La Ragione R."/>
            <person name="Hildebrand F."/>
            <person name="Pallen M.J."/>
        </authorList>
    </citation>
    <scope>NUCLEOTIDE SEQUENCE</scope>
    <source>
        <strain evidence="8">G3-4614</strain>
    </source>
</reference>
<evidence type="ECO:0000256" key="3">
    <source>
        <dbReference type="ARBA" id="ARBA00022781"/>
    </source>
</evidence>
<comment type="function">
    <text evidence="7">This protein is part of the stalk that links CF(0) to CF(1). It either transmits conformational changes from CF(0) to CF(1) or is implicated in proton conduction.</text>
</comment>
<dbReference type="InterPro" id="IPR000711">
    <property type="entry name" value="ATPase_OSCP/dsu"/>
</dbReference>
<dbReference type="InterPro" id="IPR026015">
    <property type="entry name" value="ATP_synth_OSCP/delta_N_sf"/>
</dbReference>
<accession>A0A9D9E871</accession>
<proteinExistence type="inferred from homology"/>
<dbReference type="HAMAP" id="MF_01416">
    <property type="entry name" value="ATP_synth_delta_bact"/>
    <property type="match status" value="1"/>
</dbReference>
<evidence type="ECO:0000256" key="1">
    <source>
        <dbReference type="ARBA" id="ARBA00004370"/>
    </source>
</evidence>
<dbReference type="PRINTS" id="PR00125">
    <property type="entry name" value="ATPASEDELTA"/>
</dbReference>
<evidence type="ECO:0000256" key="5">
    <source>
        <dbReference type="ARBA" id="ARBA00023136"/>
    </source>
</evidence>
<keyword evidence="4 7" id="KW-0406">Ion transport</keyword>
<organism evidence="8 9">
    <name type="scientific">Candidatus Caccoplasma merdipullorum</name>
    <dbReference type="NCBI Taxonomy" id="2840718"/>
    <lineage>
        <taxon>Bacteria</taxon>
        <taxon>Pseudomonadati</taxon>
        <taxon>Bacteroidota</taxon>
        <taxon>Bacteroidia</taxon>
        <taxon>Bacteroidales</taxon>
        <taxon>Bacteroidaceae</taxon>
        <taxon>Bacteroidaceae incertae sedis</taxon>
        <taxon>Candidatus Caccoplasma</taxon>
    </lineage>
</organism>
<dbReference type="AlphaFoldDB" id="A0A9D9E871"/>
<keyword evidence="5 7" id="KW-0472">Membrane</keyword>
<evidence type="ECO:0000256" key="2">
    <source>
        <dbReference type="ARBA" id="ARBA00022448"/>
    </source>
</evidence>
<dbReference type="SUPFAM" id="SSF47928">
    <property type="entry name" value="N-terminal domain of the delta subunit of the F1F0-ATP synthase"/>
    <property type="match status" value="1"/>
</dbReference>
<keyword evidence="6 7" id="KW-0066">ATP synthesis</keyword>
<evidence type="ECO:0000313" key="8">
    <source>
        <dbReference type="EMBL" id="MBO8438929.1"/>
    </source>
</evidence>
<name>A0A9D9E871_9BACT</name>
<evidence type="ECO:0000256" key="7">
    <source>
        <dbReference type="HAMAP-Rule" id="MF_01416"/>
    </source>
</evidence>
<comment type="subcellular location">
    <subcellularLocation>
        <location evidence="7">Cell membrane</location>
        <topology evidence="7">Peripheral membrane protein</topology>
    </subcellularLocation>
    <subcellularLocation>
        <location evidence="1">Membrane</location>
    </subcellularLocation>
</comment>
<dbReference type="Pfam" id="PF00213">
    <property type="entry name" value="OSCP"/>
    <property type="match status" value="1"/>
</dbReference>
<evidence type="ECO:0000256" key="4">
    <source>
        <dbReference type="ARBA" id="ARBA00023065"/>
    </source>
</evidence>
<comment type="function">
    <text evidence="7">F(1)F(0) ATP synthase produces ATP from ADP in the presence of a proton or sodium gradient. F-type ATPases consist of two structural domains, F(1) containing the extramembraneous catalytic core and F(0) containing the membrane proton channel, linked together by a central stalk and a peripheral stalk. During catalysis, ATP synthesis in the catalytic domain of F(1) is coupled via a rotary mechanism of the central stalk subunits to proton translocation.</text>
</comment>
<dbReference type="GO" id="GO:0045259">
    <property type="term" value="C:proton-transporting ATP synthase complex"/>
    <property type="evidence" value="ECO:0007669"/>
    <property type="project" value="UniProtKB-KW"/>
</dbReference>
<sequence>MNEGVIPGRYAMALYKYADDKKATTTLYAQAKSVEEAFVSHPKLQAALENPVLKPAEKIAMLTSVVKSGKSEHYANFIKLVVEKRRETYIREIFLKYQQIYRKKNNIAQVVVITALRLPEEIIGKIKSLVLKKAEQEVEFVYKYDTSIIGGFILKVDSMQLDASVARELKELRLKLLKSDKTV</sequence>
<keyword evidence="3 7" id="KW-0375">Hydrogen ion transport</keyword>
<evidence type="ECO:0000313" key="9">
    <source>
        <dbReference type="Proteomes" id="UP000823636"/>
    </source>
</evidence>
<keyword evidence="2 7" id="KW-0813">Transport</keyword>